<keyword evidence="2 5" id="KW-0812">Transmembrane</keyword>
<dbReference type="PANTHER" id="PTHR48022:SF21">
    <property type="entry name" value="QUINATE TRANSPORTER, PUTATIVE (AFU_ORTHOLOGUE AFUA_6G06960)-RELATED"/>
    <property type="match status" value="1"/>
</dbReference>
<evidence type="ECO:0000256" key="3">
    <source>
        <dbReference type="ARBA" id="ARBA00022989"/>
    </source>
</evidence>
<evidence type="ECO:0000256" key="4">
    <source>
        <dbReference type="ARBA" id="ARBA00023136"/>
    </source>
</evidence>
<dbReference type="Gene3D" id="1.20.1250.20">
    <property type="entry name" value="MFS general substrate transporter like domains"/>
    <property type="match status" value="1"/>
</dbReference>
<keyword evidence="3 5" id="KW-1133">Transmembrane helix</keyword>
<dbReference type="EMBL" id="JBAWTH010000139">
    <property type="protein sequence ID" value="KAL2275230.1"/>
    <property type="molecule type" value="Genomic_DNA"/>
</dbReference>
<evidence type="ECO:0000313" key="6">
    <source>
        <dbReference type="EMBL" id="KAL2275230.1"/>
    </source>
</evidence>
<feature type="transmembrane region" description="Helical" evidence="5">
    <location>
        <begin position="52"/>
        <end position="71"/>
    </location>
</feature>
<dbReference type="SUPFAM" id="SSF103473">
    <property type="entry name" value="MFS general substrate transporter"/>
    <property type="match status" value="1"/>
</dbReference>
<comment type="caution">
    <text evidence="6">The sequence shown here is derived from an EMBL/GenBank/DDBJ whole genome shotgun (WGS) entry which is preliminary data.</text>
</comment>
<evidence type="ECO:0000256" key="5">
    <source>
        <dbReference type="SAM" id="Phobius"/>
    </source>
</evidence>
<gene>
    <name evidence="6" type="ORF">FJTKL_02176</name>
</gene>
<dbReference type="InterPro" id="IPR050360">
    <property type="entry name" value="MFS_Sugar_Transporters"/>
</dbReference>
<evidence type="ECO:0008006" key="8">
    <source>
        <dbReference type="Google" id="ProtNLM"/>
    </source>
</evidence>
<name>A0ABR4DYL1_9PEZI</name>
<feature type="transmembrane region" description="Helical" evidence="5">
    <location>
        <begin position="20"/>
        <end position="40"/>
    </location>
</feature>
<dbReference type="InterPro" id="IPR005829">
    <property type="entry name" value="Sugar_transporter_CS"/>
</dbReference>
<proteinExistence type="predicted"/>
<organism evidence="6 7">
    <name type="scientific">Diaporthe vaccinii</name>
    <dbReference type="NCBI Taxonomy" id="105482"/>
    <lineage>
        <taxon>Eukaryota</taxon>
        <taxon>Fungi</taxon>
        <taxon>Dikarya</taxon>
        <taxon>Ascomycota</taxon>
        <taxon>Pezizomycotina</taxon>
        <taxon>Sordariomycetes</taxon>
        <taxon>Sordariomycetidae</taxon>
        <taxon>Diaporthales</taxon>
        <taxon>Diaporthaceae</taxon>
        <taxon>Diaporthe</taxon>
        <taxon>Diaporthe eres species complex</taxon>
    </lineage>
</organism>
<dbReference type="PANTHER" id="PTHR48022">
    <property type="entry name" value="PLASTIDIC GLUCOSE TRANSPORTER 4"/>
    <property type="match status" value="1"/>
</dbReference>
<dbReference type="PROSITE" id="PS00216">
    <property type="entry name" value="SUGAR_TRANSPORT_1"/>
    <property type="match status" value="1"/>
</dbReference>
<feature type="transmembrane region" description="Helical" evidence="5">
    <location>
        <begin position="83"/>
        <end position="101"/>
    </location>
</feature>
<evidence type="ECO:0000256" key="1">
    <source>
        <dbReference type="ARBA" id="ARBA00004141"/>
    </source>
</evidence>
<keyword evidence="4 5" id="KW-0472">Membrane</keyword>
<dbReference type="Proteomes" id="UP001600888">
    <property type="component" value="Unassembled WGS sequence"/>
</dbReference>
<dbReference type="InterPro" id="IPR005828">
    <property type="entry name" value="MFS_sugar_transport-like"/>
</dbReference>
<dbReference type="InterPro" id="IPR036259">
    <property type="entry name" value="MFS_trans_sf"/>
</dbReference>
<keyword evidence="7" id="KW-1185">Reference proteome</keyword>
<sequence>MTYYSPTIFASVGLSGPSIGLFATGIYGIVKMISCAIFIIFVSDSLGRRKSLLWTAIVQGLALYYVGFYIRFDPPVDGEPFSASGYVALIATYLFATVYQFG</sequence>
<accession>A0ABR4DYL1</accession>
<reference evidence="6 7" key="1">
    <citation type="submission" date="2024-03" db="EMBL/GenBank/DDBJ databases">
        <title>A high-quality draft genome sequence of Diaporthe vaccinii, a causative agent of upright dieback and viscid rot disease in cranberry plants.</title>
        <authorList>
            <person name="Sarrasin M."/>
            <person name="Lang B.F."/>
            <person name="Burger G."/>
        </authorList>
    </citation>
    <scope>NUCLEOTIDE SEQUENCE [LARGE SCALE GENOMIC DNA]</scope>
    <source>
        <strain evidence="6 7">IS7</strain>
    </source>
</reference>
<protein>
    <recommendedName>
        <fullName evidence="8">Quinate permease</fullName>
    </recommendedName>
</protein>
<evidence type="ECO:0000313" key="7">
    <source>
        <dbReference type="Proteomes" id="UP001600888"/>
    </source>
</evidence>
<evidence type="ECO:0000256" key="2">
    <source>
        <dbReference type="ARBA" id="ARBA00022692"/>
    </source>
</evidence>
<dbReference type="Pfam" id="PF00083">
    <property type="entry name" value="Sugar_tr"/>
    <property type="match status" value="1"/>
</dbReference>
<comment type="subcellular location">
    <subcellularLocation>
        <location evidence="1">Membrane</location>
        <topology evidence="1">Multi-pass membrane protein</topology>
    </subcellularLocation>
</comment>